<dbReference type="PANTHER" id="PTHR39158:SF1">
    <property type="entry name" value="DNAJ HOMOLOG SUBFAMILY C MEMBER 28"/>
    <property type="match status" value="1"/>
</dbReference>
<accession>A0A7C4KY33</accession>
<proteinExistence type="predicted"/>
<comment type="caution">
    <text evidence="2">The sequence shown here is derived from an EMBL/GenBank/DDBJ whole genome shotgun (WGS) entry which is preliminary data.</text>
</comment>
<dbReference type="Pfam" id="PF09350">
    <property type="entry name" value="DJC28_CD"/>
    <property type="match status" value="1"/>
</dbReference>
<evidence type="ECO:0000259" key="1">
    <source>
        <dbReference type="Pfam" id="PF09350"/>
    </source>
</evidence>
<dbReference type="InterPro" id="IPR052573">
    <property type="entry name" value="DnaJ_C_subfamily_28"/>
</dbReference>
<dbReference type="EMBL" id="DSXR01000019">
    <property type="protein sequence ID" value="HGS86298.1"/>
    <property type="molecule type" value="Genomic_DNA"/>
</dbReference>
<gene>
    <name evidence="2" type="ORF">ENT17_01605</name>
</gene>
<dbReference type="PANTHER" id="PTHR39158">
    <property type="entry name" value="OS08G0560600 PROTEIN"/>
    <property type="match status" value="1"/>
</dbReference>
<evidence type="ECO:0000313" key="2">
    <source>
        <dbReference type="EMBL" id="HGS86298.1"/>
    </source>
</evidence>
<organism evidence="2">
    <name type="scientific">Bellilinea caldifistulae</name>
    <dbReference type="NCBI Taxonomy" id="360411"/>
    <lineage>
        <taxon>Bacteria</taxon>
        <taxon>Bacillati</taxon>
        <taxon>Chloroflexota</taxon>
        <taxon>Anaerolineae</taxon>
        <taxon>Anaerolineales</taxon>
        <taxon>Anaerolineaceae</taxon>
        <taxon>Bellilinea</taxon>
    </lineage>
</organism>
<feature type="domain" description="DnaJ homologue subfamily C member 28 conserved" evidence="1">
    <location>
        <begin position="7"/>
        <end position="74"/>
    </location>
</feature>
<dbReference type="InterPro" id="IPR018961">
    <property type="entry name" value="DnaJ_homolog_subfam-C_membr-28"/>
</dbReference>
<dbReference type="AlphaFoldDB" id="A0A7C4KY33"/>
<reference evidence="2" key="1">
    <citation type="journal article" date="2020" name="mSystems">
        <title>Genome- and Community-Level Interaction Insights into Carbon Utilization and Element Cycling Functions of Hydrothermarchaeota in Hydrothermal Sediment.</title>
        <authorList>
            <person name="Zhou Z."/>
            <person name="Liu Y."/>
            <person name="Xu W."/>
            <person name="Pan J."/>
            <person name="Luo Z.H."/>
            <person name="Li M."/>
        </authorList>
    </citation>
    <scope>NUCLEOTIDE SEQUENCE [LARGE SCALE GENOMIC DNA]</scope>
    <source>
        <strain evidence="2">SpSt-556</strain>
    </source>
</reference>
<protein>
    <submittedName>
        <fullName evidence="2">DUF1992 domain-containing protein</fullName>
    </submittedName>
</protein>
<sequence>MNIFEWVAEEKIRSAIESGQWDNLPGKGKPLQWQDNPFEPPEWRMAFSLLRQNGFSLPWLEERKEIEAEVQQFRAQLALGLRSANVMDVKDWAKSQIDRLNRRIFRYNLGVPLDRFQVTSLNLEQEVERAQPVSD</sequence>
<name>A0A7C4KY33_9CHLR</name>